<reference evidence="5" key="1">
    <citation type="submission" date="2020-10" db="EMBL/GenBank/DDBJ databases">
        <authorList>
            <person name="Gilroy R."/>
        </authorList>
    </citation>
    <scope>NUCLEOTIDE SEQUENCE</scope>
    <source>
        <strain evidence="5">ChiSjej3B21-11622</strain>
    </source>
</reference>
<keyword evidence="3" id="KW-0804">Transcription</keyword>
<organism evidence="5 6">
    <name type="scientific">Candidatus Limivivens merdigallinarum</name>
    <dbReference type="NCBI Taxonomy" id="2840859"/>
    <lineage>
        <taxon>Bacteria</taxon>
        <taxon>Bacillati</taxon>
        <taxon>Bacillota</taxon>
        <taxon>Clostridia</taxon>
        <taxon>Lachnospirales</taxon>
        <taxon>Lachnospiraceae</taxon>
        <taxon>Lachnospiraceae incertae sedis</taxon>
        <taxon>Candidatus Limivivens</taxon>
    </lineage>
</organism>
<dbReference type="AlphaFoldDB" id="A0A9D1D213"/>
<dbReference type="GO" id="GO:0006352">
    <property type="term" value="P:DNA-templated transcription initiation"/>
    <property type="evidence" value="ECO:0007669"/>
    <property type="project" value="InterPro"/>
</dbReference>
<evidence type="ECO:0000256" key="3">
    <source>
        <dbReference type="ARBA" id="ARBA00023163"/>
    </source>
</evidence>
<evidence type="ECO:0000256" key="2">
    <source>
        <dbReference type="ARBA" id="ARBA00023082"/>
    </source>
</evidence>
<keyword evidence="2" id="KW-0731">Sigma factor</keyword>
<evidence type="ECO:0000259" key="4">
    <source>
        <dbReference type="Pfam" id="PF04542"/>
    </source>
</evidence>
<dbReference type="SUPFAM" id="SSF88946">
    <property type="entry name" value="Sigma2 domain of RNA polymerase sigma factors"/>
    <property type="match status" value="1"/>
</dbReference>
<proteinExistence type="predicted"/>
<evidence type="ECO:0000313" key="6">
    <source>
        <dbReference type="Proteomes" id="UP000886886"/>
    </source>
</evidence>
<dbReference type="GO" id="GO:0016987">
    <property type="term" value="F:sigma factor activity"/>
    <property type="evidence" value="ECO:0007669"/>
    <property type="project" value="UniProtKB-KW"/>
</dbReference>
<dbReference type="InterPro" id="IPR013325">
    <property type="entry name" value="RNA_pol_sigma_r2"/>
</dbReference>
<dbReference type="PANTHER" id="PTHR43133">
    <property type="entry name" value="RNA POLYMERASE ECF-TYPE SIGMA FACTO"/>
    <property type="match status" value="1"/>
</dbReference>
<feature type="domain" description="RNA polymerase sigma-70 region 2" evidence="4">
    <location>
        <begin position="19"/>
        <end position="84"/>
    </location>
</feature>
<dbReference type="PANTHER" id="PTHR43133:SF51">
    <property type="entry name" value="RNA POLYMERASE SIGMA FACTOR"/>
    <property type="match status" value="1"/>
</dbReference>
<sequence>MNLLVRKARRHDKDAFVKLMEQNSESMYKVAKAILKNDEDAADAMQETTLVCWEKIGMLREDRFFKTWMMRILINQCNAIYRQNSIAMAIPCLGHLRWIWKNRRLELSWSGMRTLNQEMVPALKFCICMPTLVWMGRRRSGLGIWKESGG</sequence>
<dbReference type="Gene3D" id="1.10.1740.10">
    <property type="match status" value="1"/>
</dbReference>
<name>A0A9D1D213_9FIRM</name>
<reference evidence="5" key="2">
    <citation type="journal article" date="2021" name="PeerJ">
        <title>Extensive microbial diversity within the chicken gut microbiome revealed by metagenomics and culture.</title>
        <authorList>
            <person name="Gilroy R."/>
            <person name="Ravi A."/>
            <person name="Getino M."/>
            <person name="Pursley I."/>
            <person name="Horton D.L."/>
            <person name="Alikhan N.F."/>
            <person name="Baker D."/>
            <person name="Gharbi K."/>
            <person name="Hall N."/>
            <person name="Watson M."/>
            <person name="Adriaenssens E.M."/>
            <person name="Foster-Nyarko E."/>
            <person name="Jarju S."/>
            <person name="Secka A."/>
            <person name="Antonio M."/>
            <person name="Oren A."/>
            <person name="Chaudhuri R.R."/>
            <person name="La Ragione R."/>
            <person name="Hildebrand F."/>
            <person name="Pallen M.J."/>
        </authorList>
    </citation>
    <scope>NUCLEOTIDE SEQUENCE</scope>
    <source>
        <strain evidence="5">ChiSjej3B21-11622</strain>
    </source>
</reference>
<keyword evidence="1" id="KW-0805">Transcription regulation</keyword>
<evidence type="ECO:0000313" key="5">
    <source>
        <dbReference type="EMBL" id="HIQ98031.1"/>
    </source>
</evidence>
<gene>
    <name evidence="5" type="ORF">IAB26_15885</name>
</gene>
<dbReference type="InterPro" id="IPR007627">
    <property type="entry name" value="RNA_pol_sigma70_r2"/>
</dbReference>
<evidence type="ECO:0000256" key="1">
    <source>
        <dbReference type="ARBA" id="ARBA00023015"/>
    </source>
</evidence>
<accession>A0A9D1D213</accession>
<dbReference type="Pfam" id="PF04542">
    <property type="entry name" value="Sigma70_r2"/>
    <property type="match status" value="1"/>
</dbReference>
<dbReference type="Proteomes" id="UP000886886">
    <property type="component" value="Unassembled WGS sequence"/>
</dbReference>
<dbReference type="EMBL" id="DVFT01000230">
    <property type="protein sequence ID" value="HIQ98031.1"/>
    <property type="molecule type" value="Genomic_DNA"/>
</dbReference>
<protein>
    <recommendedName>
        <fullName evidence="4">RNA polymerase sigma-70 region 2 domain-containing protein</fullName>
    </recommendedName>
</protein>
<comment type="caution">
    <text evidence="5">The sequence shown here is derived from an EMBL/GenBank/DDBJ whole genome shotgun (WGS) entry which is preliminary data.</text>
</comment>
<dbReference type="InterPro" id="IPR039425">
    <property type="entry name" value="RNA_pol_sigma-70-like"/>
</dbReference>